<dbReference type="InterPro" id="IPR012438">
    <property type="entry name" value="DUF1639"/>
</dbReference>
<accession>A0AAP0AUX9</accession>
<evidence type="ECO:0000256" key="1">
    <source>
        <dbReference type="SAM" id="MobiDB-lite"/>
    </source>
</evidence>
<dbReference type="Pfam" id="PF07797">
    <property type="entry name" value="DUF1639"/>
    <property type="match status" value="1"/>
</dbReference>
<evidence type="ECO:0000313" key="2">
    <source>
        <dbReference type="EMBL" id="KAK8916165.1"/>
    </source>
</evidence>
<feature type="region of interest" description="Disordered" evidence="1">
    <location>
        <begin position="1"/>
        <end position="25"/>
    </location>
</feature>
<feature type="compositionally biased region" description="Low complexity" evidence="1">
    <location>
        <begin position="1"/>
        <end position="11"/>
    </location>
</feature>
<name>A0AAP0AUX9_9ASPA</name>
<reference evidence="2 3" key="1">
    <citation type="journal article" date="2022" name="Nat. Plants">
        <title>Genomes of leafy and leafless Platanthera orchids illuminate the evolution of mycoheterotrophy.</title>
        <authorList>
            <person name="Li M.H."/>
            <person name="Liu K.W."/>
            <person name="Li Z."/>
            <person name="Lu H.C."/>
            <person name="Ye Q.L."/>
            <person name="Zhang D."/>
            <person name="Wang J.Y."/>
            <person name="Li Y.F."/>
            <person name="Zhong Z.M."/>
            <person name="Liu X."/>
            <person name="Yu X."/>
            <person name="Liu D.K."/>
            <person name="Tu X.D."/>
            <person name="Liu B."/>
            <person name="Hao Y."/>
            <person name="Liao X.Y."/>
            <person name="Jiang Y.T."/>
            <person name="Sun W.H."/>
            <person name="Chen J."/>
            <person name="Chen Y.Q."/>
            <person name="Ai Y."/>
            <person name="Zhai J.W."/>
            <person name="Wu S.S."/>
            <person name="Zhou Z."/>
            <person name="Hsiao Y.Y."/>
            <person name="Wu W.L."/>
            <person name="Chen Y.Y."/>
            <person name="Lin Y.F."/>
            <person name="Hsu J.L."/>
            <person name="Li C.Y."/>
            <person name="Wang Z.W."/>
            <person name="Zhao X."/>
            <person name="Zhong W.Y."/>
            <person name="Ma X.K."/>
            <person name="Ma L."/>
            <person name="Huang J."/>
            <person name="Chen G.Z."/>
            <person name="Huang M.Z."/>
            <person name="Huang L."/>
            <person name="Peng D.H."/>
            <person name="Luo Y.B."/>
            <person name="Zou S.Q."/>
            <person name="Chen S.P."/>
            <person name="Lan S."/>
            <person name="Tsai W.C."/>
            <person name="Van de Peer Y."/>
            <person name="Liu Z.J."/>
        </authorList>
    </citation>
    <scope>NUCLEOTIDE SEQUENCE [LARGE SCALE GENOMIC DNA]</scope>
    <source>
        <strain evidence="2">Lor287</strain>
    </source>
</reference>
<dbReference type="EMBL" id="JBBWWQ010000020">
    <property type="protein sequence ID" value="KAK8916165.1"/>
    <property type="molecule type" value="Genomic_DNA"/>
</dbReference>
<dbReference type="AlphaFoldDB" id="A0AAP0AUX9"/>
<protein>
    <submittedName>
        <fullName evidence="2">Uncharacterized protein</fullName>
    </submittedName>
</protein>
<dbReference type="PANTHER" id="PTHR33130">
    <property type="entry name" value="PUTATIVE (DUF1639)-RELATED"/>
    <property type="match status" value="1"/>
</dbReference>
<gene>
    <name evidence="2" type="ORF">KSP39_PZI022405</name>
</gene>
<organism evidence="2 3">
    <name type="scientific">Platanthera zijinensis</name>
    <dbReference type="NCBI Taxonomy" id="2320716"/>
    <lineage>
        <taxon>Eukaryota</taxon>
        <taxon>Viridiplantae</taxon>
        <taxon>Streptophyta</taxon>
        <taxon>Embryophyta</taxon>
        <taxon>Tracheophyta</taxon>
        <taxon>Spermatophyta</taxon>
        <taxon>Magnoliopsida</taxon>
        <taxon>Liliopsida</taxon>
        <taxon>Asparagales</taxon>
        <taxon>Orchidaceae</taxon>
        <taxon>Orchidoideae</taxon>
        <taxon>Orchideae</taxon>
        <taxon>Orchidinae</taxon>
        <taxon>Platanthera</taxon>
    </lineage>
</organism>
<comment type="caution">
    <text evidence="2">The sequence shown here is derived from an EMBL/GenBank/DDBJ whole genome shotgun (WGS) entry which is preliminary data.</text>
</comment>
<keyword evidence="3" id="KW-1185">Reference proteome</keyword>
<dbReference type="Proteomes" id="UP001418222">
    <property type="component" value="Unassembled WGS sequence"/>
</dbReference>
<proteinExistence type="predicted"/>
<feature type="region of interest" description="Disordered" evidence="1">
    <location>
        <begin position="117"/>
        <end position="211"/>
    </location>
</feature>
<feature type="compositionally biased region" description="Basic and acidic residues" evidence="1">
    <location>
        <begin position="201"/>
        <end position="211"/>
    </location>
</feature>
<feature type="compositionally biased region" description="Low complexity" evidence="1">
    <location>
        <begin position="123"/>
        <end position="147"/>
    </location>
</feature>
<sequence length="347" mass="38178">MVIRAEATAPARPEPLPPSADFAPSSQRASFQSRLHNFDFPVLKSWGSHQVLRCLNINGNGEIIAGDDRSGLLGSSLSFASRIPWNGDRINIEDAGFEKVKDKLLAHLREAADRINKVPIPNPKSSASVSVAPPATAVPIPKSSASVSPPPAAPEPSKRDVTLPWKLRTRRIPANKDPRASDSPPPPSASEKNNQAKSTRRRSESLEKNDWPKISIPLTRKEIENDIFAITGSRPSRRPKKRPRILQRQLDVSFCLLLLLLPPNEFVFLNCSSAPVTPPRLMAAVHLIGCLPSPQFNLITFQATISLINFSIILDADLFLACRRIAQSHFFFREIISSEEQSCVAAC</sequence>
<evidence type="ECO:0000313" key="3">
    <source>
        <dbReference type="Proteomes" id="UP001418222"/>
    </source>
</evidence>
<dbReference type="PANTHER" id="PTHR33130:SF86">
    <property type="entry name" value="OS01G0132500 PROTEIN"/>
    <property type="match status" value="1"/>
</dbReference>